<dbReference type="Gene3D" id="3.40.50.300">
    <property type="entry name" value="P-loop containing nucleotide triphosphate hydrolases"/>
    <property type="match status" value="1"/>
</dbReference>
<dbReference type="STRING" id="642492.Clole_1185"/>
<evidence type="ECO:0000313" key="2">
    <source>
        <dbReference type="Proteomes" id="UP000008467"/>
    </source>
</evidence>
<keyword evidence="2" id="KW-1185">Reference proteome</keyword>
<reference evidence="1 2" key="1">
    <citation type="journal article" date="2011" name="J. Bacteriol.">
        <title>Complete genome sequence of the cellulose-degrading bacterium Cellulosilyticum lentocellum.</title>
        <authorList>
            <consortium name="US DOE Joint Genome Institute"/>
            <person name="Miller D.A."/>
            <person name="Suen G."/>
            <person name="Bruce D."/>
            <person name="Copeland A."/>
            <person name="Cheng J.F."/>
            <person name="Detter C."/>
            <person name="Goodwin L.A."/>
            <person name="Han C.S."/>
            <person name="Hauser L.J."/>
            <person name="Land M.L."/>
            <person name="Lapidus A."/>
            <person name="Lucas S."/>
            <person name="Meincke L."/>
            <person name="Pitluck S."/>
            <person name="Tapia R."/>
            <person name="Teshima H."/>
            <person name="Woyke T."/>
            <person name="Fox B.G."/>
            <person name="Angert E.R."/>
            <person name="Currie C.R."/>
        </authorList>
    </citation>
    <scope>NUCLEOTIDE SEQUENCE [LARGE SCALE GENOMIC DNA]</scope>
    <source>
        <strain evidence="2">ATCC 49066 / DSM 5427 / NCIMB 11756 / RHM5</strain>
    </source>
</reference>
<name>F2JGF9_CELLD</name>
<dbReference type="Proteomes" id="UP000008467">
    <property type="component" value="Chromosome"/>
</dbReference>
<dbReference type="InterPro" id="IPR027417">
    <property type="entry name" value="P-loop_NTPase"/>
</dbReference>
<dbReference type="eggNOG" id="COG4373">
    <property type="taxonomic scope" value="Bacteria"/>
</dbReference>
<accession>F2JGF9</accession>
<dbReference type="AlphaFoldDB" id="F2JGF9"/>
<gene>
    <name evidence="1" type="ordered locus">Clole_1185</name>
</gene>
<sequence>MTKQDELFLKIWNNPYLFCKNFIKIIDKQGKEIPFVWNTPQKYLYDNLDKFNVIGKSRQGGISTWALSLMIWKAVTVTQSTSVLYSHNDESTSTNFLKLKSMFNSLPEAIKPPQERNNRQQILLANGSSISCYCLGRKEKGRGSTINGYIHITELAFVDNEIATKQLNAIEQSLASAGTLIIESTSNGNSLHSELYLKAKDKQNAYRNFFFSYPDFKEMFKDDYKNFQKIFKNLNGHKFGEADLTDEERELIKQDKRIDYDVLCWRRAKIGNGGLEQFQQEYPLSFSESLISTNTTVFDKQCIMNQRERIKQVKTLMPVVHNVLQPYLKNKQLQIYELPIEGDRYIISCDCSEGIGKDYHVATVWNYESKKQVCAFRNNKIRPDQFAEIINYLGRYYNNSYAIVELASGGHVVCEKLYRTYHYYNFHRHKTYDMHGKEIKKLGYDTNAKTKSLCISALREMFESNIIQVNSEIILDEMLTYTFENGKYGAKNGFHDDTVMSCAIACEVMKTQVKFKVM</sequence>
<dbReference type="EMBL" id="CP002582">
    <property type="protein sequence ID" value="ADZ82914.1"/>
    <property type="molecule type" value="Genomic_DNA"/>
</dbReference>
<dbReference type="KEGG" id="cle:Clole_1185"/>
<proteinExistence type="predicted"/>
<dbReference type="HOGENOM" id="CLU_038244_0_0_9"/>
<evidence type="ECO:0000313" key="1">
    <source>
        <dbReference type="EMBL" id="ADZ82914.1"/>
    </source>
</evidence>
<protein>
    <submittedName>
        <fullName evidence="1">Uncharacterized protein</fullName>
    </submittedName>
</protein>
<dbReference type="Gene3D" id="3.30.420.240">
    <property type="match status" value="1"/>
</dbReference>
<organism evidence="1 2">
    <name type="scientific">Cellulosilyticum lentocellum (strain ATCC 49066 / DSM 5427 / NCIMB 11756 / RHM5)</name>
    <name type="common">Clostridium lentocellum</name>
    <dbReference type="NCBI Taxonomy" id="642492"/>
    <lineage>
        <taxon>Bacteria</taxon>
        <taxon>Bacillati</taxon>
        <taxon>Bacillota</taxon>
        <taxon>Clostridia</taxon>
        <taxon>Lachnospirales</taxon>
        <taxon>Cellulosilyticaceae</taxon>
        <taxon>Cellulosilyticum</taxon>
    </lineage>
</organism>
<dbReference type="RefSeq" id="WP_013656213.1">
    <property type="nucleotide sequence ID" value="NC_015275.1"/>
</dbReference>